<evidence type="ECO:0000256" key="2">
    <source>
        <dbReference type="ARBA" id="ARBA00022723"/>
    </source>
</evidence>
<name>A0A2H0RG20_9BACT</name>
<dbReference type="InterPro" id="IPR004364">
    <property type="entry name" value="Aa-tRNA-synt_II"/>
</dbReference>
<comment type="caution">
    <text evidence="7">Lacks conserved residue(s) required for the propagation of feature annotation.</text>
</comment>
<comment type="caution">
    <text evidence="10">The sequence shown here is derived from an EMBL/GenBank/DDBJ whole genome shotgun (WGS) entry which is preliminary data.</text>
</comment>
<dbReference type="SUPFAM" id="SSF55681">
    <property type="entry name" value="Class II aaRS and biotin synthetases"/>
    <property type="match status" value="1"/>
</dbReference>
<accession>A0A2H0RG20</accession>
<protein>
    <recommendedName>
        <fullName evidence="7">Lysine--tRNA ligase</fullName>
        <ecNumber evidence="7">6.1.1.6</ecNumber>
    </recommendedName>
    <alternativeName>
        <fullName evidence="7">Lysyl-tRNA synthetase</fullName>
        <shortName evidence="7">LysRS</shortName>
    </alternativeName>
</protein>
<dbReference type="InterPro" id="IPR012340">
    <property type="entry name" value="NA-bd_OB-fold"/>
</dbReference>
<dbReference type="PRINTS" id="PR00982">
    <property type="entry name" value="TRNASYNTHLYS"/>
</dbReference>
<keyword evidence="7 8" id="KW-0460">Magnesium</keyword>
<dbReference type="GO" id="GO:0005829">
    <property type="term" value="C:cytosol"/>
    <property type="evidence" value="ECO:0007669"/>
    <property type="project" value="TreeGrafter"/>
</dbReference>
<organism evidence="10 11">
    <name type="scientific">Candidatus Vogelbacteria bacterium CG10_big_fil_rev_8_21_14_0_10_50_13</name>
    <dbReference type="NCBI Taxonomy" id="1975044"/>
    <lineage>
        <taxon>Bacteria</taxon>
        <taxon>Candidatus Vogeliibacteriota</taxon>
    </lineage>
</organism>
<dbReference type="GO" id="GO:0000049">
    <property type="term" value="F:tRNA binding"/>
    <property type="evidence" value="ECO:0007669"/>
    <property type="project" value="TreeGrafter"/>
</dbReference>
<keyword evidence="2 7" id="KW-0479">Metal-binding</keyword>
<evidence type="ECO:0000256" key="1">
    <source>
        <dbReference type="ARBA" id="ARBA00022598"/>
    </source>
</evidence>
<evidence type="ECO:0000256" key="4">
    <source>
        <dbReference type="ARBA" id="ARBA00022840"/>
    </source>
</evidence>
<gene>
    <name evidence="7 10" type="primary">lysS</name>
    <name evidence="10" type="ORF">COV09_01140</name>
</gene>
<dbReference type="EC" id="6.1.1.6" evidence="7"/>
<dbReference type="Pfam" id="PF00152">
    <property type="entry name" value="tRNA-synt_2"/>
    <property type="match status" value="1"/>
</dbReference>
<dbReference type="NCBIfam" id="NF001756">
    <property type="entry name" value="PRK00484.1"/>
    <property type="match status" value="1"/>
</dbReference>
<comment type="catalytic activity">
    <reaction evidence="6 7 8">
        <text>tRNA(Lys) + L-lysine + ATP = L-lysyl-tRNA(Lys) + AMP + diphosphate</text>
        <dbReference type="Rhea" id="RHEA:20792"/>
        <dbReference type="Rhea" id="RHEA-COMP:9696"/>
        <dbReference type="Rhea" id="RHEA-COMP:9697"/>
        <dbReference type="ChEBI" id="CHEBI:30616"/>
        <dbReference type="ChEBI" id="CHEBI:32551"/>
        <dbReference type="ChEBI" id="CHEBI:33019"/>
        <dbReference type="ChEBI" id="CHEBI:78442"/>
        <dbReference type="ChEBI" id="CHEBI:78529"/>
        <dbReference type="ChEBI" id="CHEBI:456215"/>
        <dbReference type="EC" id="6.1.1.6"/>
    </reaction>
</comment>
<dbReference type="CDD" id="cd04322">
    <property type="entry name" value="LysRS_N"/>
    <property type="match status" value="1"/>
</dbReference>
<comment type="subunit">
    <text evidence="7">Homodimer.</text>
</comment>
<dbReference type="InterPro" id="IPR045864">
    <property type="entry name" value="aa-tRNA-synth_II/BPL/LPL"/>
</dbReference>
<evidence type="ECO:0000256" key="6">
    <source>
        <dbReference type="ARBA" id="ARBA00048573"/>
    </source>
</evidence>
<evidence type="ECO:0000256" key="8">
    <source>
        <dbReference type="RuleBase" id="RU000336"/>
    </source>
</evidence>
<dbReference type="InterPro" id="IPR018149">
    <property type="entry name" value="Lys-tRNA-synth_II_C"/>
</dbReference>
<evidence type="ECO:0000259" key="9">
    <source>
        <dbReference type="PROSITE" id="PS50862"/>
    </source>
</evidence>
<keyword evidence="3 7" id="KW-0547">Nucleotide-binding</keyword>
<reference evidence="10 11" key="1">
    <citation type="submission" date="2017-09" db="EMBL/GenBank/DDBJ databases">
        <title>Depth-based differentiation of microbial function through sediment-hosted aquifers and enrichment of novel symbionts in the deep terrestrial subsurface.</title>
        <authorList>
            <person name="Probst A.J."/>
            <person name="Ladd B."/>
            <person name="Jarett J.K."/>
            <person name="Geller-Mcgrath D.E."/>
            <person name="Sieber C.M."/>
            <person name="Emerson J.B."/>
            <person name="Anantharaman K."/>
            <person name="Thomas B.C."/>
            <person name="Malmstrom R."/>
            <person name="Stieglmeier M."/>
            <person name="Klingl A."/>
            <person name="Woyke T."/>
            <person name="Ryan C.M."/>
            <person name="Banfield J.F."/>
        </authorList>
    </citation>
    <scope>NUCLEOTIDE SEQUENCE [LARGE SCALE GENOMIC DNA]</scope>
    <source>
        <strain evidence="10">CG10_big_fil_rev_8_21_14_0_10_50_13</strain>
    </source>
</reference>
<comment type="subcellular location">
    <subcellularLocation>
        <location evidence="7">Cytoplasm</location>
    </subcellularLocation>
</comment>
<dbReference type="GO" id="GO:0000287">
    <property type="term" value="F:magnesium ion binding"/>
    <property type="evidence" value="ECO:0007669"/>
    <property type="project" value="UniProtKB-UniRule"/>
</dbReference>
<dbReference type="Gene3D" id="2.40.50.140">
    <property type="entry name" value="Nucleic acid-binding proteins"/>
    <property type="match status" value="1"/>
</dbReference>
<evidence type="ECO:0000313" key="10">
    <source>
        <dbReference type="EMBL" id="PIR45492.1"/>
    </source>
</evidence>
<dbReference type="EMBL" id="PCYJ01000018">
    <property type="protein sequence ID" value="PIR45492.1"/>
    <property type="molecule type" value="Genomic_DNA"/>
</dbReference>
<dbReference type="SUPFAM" id="SSF50249">
    <property type="entry name" value="Nucleic acid-binding proteins"/>
    <property type="match status" value="1"/>
</dbReference>
<keyword evidence="7" id="KW-0963">Cytoplasm</keyword>
<dbReference type="GO" id="GO:0006430">
    <property type="term" value="P:lysyl-tRNA aminoacylation"/>
    <property type="evidence" value="ECO:0007669"/>
    <property type="project" value="UniProtKB-UniRule"/>
</dbReference>
<dbReference type="PANTHER" id="PTHR42918">
    <property type="entry name" value="LYSYL-TRNA SYNTHETASE"/>
    <property type="match status" value="1"/>
</dbReference>
<evidence type="ECO:0000256" key="5">
    <source>
        <dbReference type="ARBA" id="ARBA00023146"/>
    </source>
</evidence>
<keyword evidence="1 7" id="KW-0436">Ligase</keyword>
<keyword evidence="5 7" id="KW-0030">Aminoacyl-tRNA synthetase</keyword>
<proteinExistence type="inferred from homology"/>
<dbReference type="InterPro" id="IPR044136">
    <property type="entry name" value="Lys-tRNA-ligase_II_N"/>
</dbReference>
<dbReference type="PROSITE" id="PS50862">
    <property type="entry name" value="AA_TRNA_LIGASE_II"/>
    <property type="match status" value="1"/>
</dbReference>
<keyword evidence="7" id="KW-0648">Protein biosynthesis</keyword>
<comment type="cofactor">
    <cofactor evidence="7 8">
        <name>Mg(2+)</name>
        <dbReference type="ChEBI" id="CHEBI:18420"/>
    </cofactor>
    <text evidence="7 8">Binds 3 Mg(2+) ions per subunit.</text>
</comment>
<dbReference type="Gene3D" id="3.30.930.10">
    <property type="entry name" value="Bira Bifunctional Protein, Domain 2"/>
    <property type="match status" value="1"/>
</dbReference>
<dbReference type="AlphaFoldDB" id="A0A2H0RG20"/>
<dbReference type="PANTHER" id="PTHR42918:SF15">
    <property type="entry name" value="LYSINE--TRNA LIGASE, CHLOROPLASTIC_MITOCHONDRIAL"/>
    <property type="match status" value="1"/>
</dbReference>
<dbReference type="GO" id="GO:0004824">
    <property type="term" value="F:lysine-tRNA ligase activity"/>
    <property type="evidence" value="ECO:0007669"/>
    <property type="project" value="UniProtKB-UniRule"/>
</dbReference>
<feature type="domain" description="Aminoacyl-transfer RNA synthetases class-II family profile" evidence="9">
    <location>
        <begin position="169"/>
        <end position="487"/>
    </location>
</feature>
<evidence type="ECO:0000256" key="3">
    <source>
        <dbReference type="ARBA" id="ARBA00022741"/>
    </source>
</evidence>
<dbReference type="HAMAP" id="MF_00252">
    <property type="entry name" value="Lys_tRNA_synth_class2"/>
    <property type="match status" value="1"/>
</dbReference>
<dbReference type="InterPro" id="IPR006195">
    <property type="entry name" value="aa-tRNA-synth_II"/>
</dbReference>
<dbReference type="InterPro" id="IPR004365">
    <property type="entry name" value="NA-bd_OB_tRNA"/>
</dbReference>
<dbReference type="GO" id="GO:0005524">
    <property type="term" value="F:ATP binding"/>
    <property type="evidence" value="ECO:0007669"/>
    <property type="project" value="UniProtKB-UniRule"/>
</dbReference>
<dbReference type="NCBIfam" id="TIGR00499">
    <property type="entry name" value="lysS_bact"/>
    <property type="match status" value="1"/>
</dbReference>
<comment type="similarity">
    <text evidence="7">Belongs to the class-II aminoacyl-tRNA synthetase family.</text>
</comment>
<dbReference type="Pfam" id="PF01336">
    <property type="entry name" value="tRNA_anti-codon"/>
    <property type="match status" value="1"/>
</dbReference>
<evidence type="ECO:0000313" key="11">
    <source>
        <dbReference type="Proteomes" id="UP000230906"/>
    </source>
</evidence>
<sequence length="489" mass="55245">MASLEALRQERLKKLEILQTAGKEVYPAAADLTHTLGQVKSRFATLKKAGKALKLGGRVLARRGQGALIFIDFDDGFGRLQALLKKGEMANEDLELFAQTVDVGDFVAITGKLFVSKRGEKTILASSWQMLGKSLRPLPDKWDGLKDTEERFRRRYVDSLMNEEVKKRFELRSKLITELRALLDKDGFMEVETPILQPTPGGATAVPFVTHHAALDLDLYLRIAPELYLKEVLIGGFPMVYELGRSFRNEGIDASHNPEFTTIEAYAAYSSPDKEMKRVEAIFKKLAAKVLKKKNFAYQGELIDFGKKFARVTFYDLLKRYAMIANPEVASDEGLKLKASQLGVKVDKGMGREKILDGIYKKVCRPKLIQPTFIIDYPATFTPLAKRQKDNPDIIDMFQLVVGGLELVKGFAELNDPIDQRARFEEQEKRREAGDDEAQIKDESFLEAMEYGLPPTTGWGIGIDRLVMLLSDTHNIREVIYFPTLRPKE</sequence>
<feature type="binding site" evidence="7">
    <location>
        <position position="406"/>
    </location>
    <ligand>
        <name>Mg(2+)</name>
        <dbReference type="ChEBI" id="CHEBI:18420"/>
        <label>2</label>
    </ligand>
</feature>
<feature type="binding site" evidence="7">
    <location>
        <position position="406"/>
    </location>
    <ligand>
        <name>Mg(2+)</name>
        <dbReference type="ChEBI" id="CHEBI:18420"/>
        <label>1</label>
    </ligand>
</feature>
<evidence type="ECO:0000256" key="7">
    <source>
        <dbReference type="HAMAP-Rule" id="MF_00252"/>
    </source>
</evidence>
<keyword evidence="4 7" id="KW-0067">ATP-binding</keyword>
<dbReference type="Proteomes" id="UP000230906">
    <property type="component" value="Unassembled WGS sequence"/>
</dbReference>
<dbReference type="InterPro" id="IPR002313">
    <property type="entry name" value="Lys-tRNA-ligase_II"/>
</dbReference>